<evidence type="ECO:0000256" key="4">
    <source>
        <dbReference type="ARBA" id="ARBA00022737"/>
    </source>
</evidence>
<dbReference type="SMART" id="SM00320">
    <property type="entry name" value="WD40"/>
    <property type="match status" value="6"/>
</dbReference>
<evidence type="ECO:0000256" key="5">
    <source>
        <dbReference type="ARBA" id="ARBA00023242"/>
    </source>
</evidence>
<evidence type="ECO:0000313" key="10">
    <source>
        <dbReference type="Proteomes" id="UP001165289"/>
    </source>
</evidence>
<dbReference type="PROSITE" id="PS00678">
    <property type="entry name" value="WD_REPEATS_1"/>
    <property type="match status" value="1"/>
</dbReference>
<dbReference type="GO" id="GO:0031124">
    <property type="term" value="P:mRNA 3'-end processing"/>
    <property type="evidence" value="ECO:0007669"/>
    <property type="project" value="InterPro"/>
</dbReference>
<comment type="subcellular location">
    <subcellularLocation>
        <location evidence="1">Nucleus</location>
    </subcellularLocation>
</comment>
<accession>A0AAV7JZJ0</accession>
<dbReference type="InterPro" id="IPR038184">
    <property type="entry name" value="CSTF1_dimer_sf"/>
</dbReference>
<keyword evidence="2 7" id="KW-0853">WD repeat</keyword>
<feature type="repeat" description="WD" evidence="7">
    <location>
        <begin position="183"/>
        <end position="224"/>
    </location>
</feature>
<dbReference type="PROSITE" id="PS50294">
    <property type="entry name" value="WD_REPEATS_REGION"/>
    <property type="match status" value="3"/>
</dbReference>
<evidence type="ECO:0000259" key="8">
    <source>
        <dbReference type="Pfam" id="PF16699"/>
    </source>
</evidence>
<dbReference type="PANTHER" id="PTHR44133">
    <property type="entry name" value="CLEAVAGE STIMULATION FACTOR SUBUNIT 1"/>
    <property type="match status" value="1"/>
</dbReference>
<evidence type="ECO:0000256" key="6">
    <source>
        <dbReference type="ARBA" id="ARBA00029851"/>
    </source>
</evidence>
<feature type="repeat" description="WD" evidence="7">
    <location>
        <begin position="323"/>
        <end position="357"/>
    </location>
</feature>
<dbReference type="Pfam" id="PF00400">
    <property type="entry name" value="WD40"/>
    <property type="match status" value="5"/>
</dbReference>
<dbReference type="PANTHER" id="PTHR44133:SF2">
    <property type="entry name" value="CLEAVAGE STIMULATION FACTOR SUBUNIT 1"/>
    <property type="match status" value="1"/>
</dbReference>
<dbReference type="Gene3D" id="2.130.10.10">
    <property type="entry name" value="YVTN repeat-like/Quinoprotein amine dehydrogenase"/>
    <property type="match status" value="2"/>
</dbReference>
<evidence type="ECO:0000256" key="7">
    <source>
        <dbReference type="PROSITE-ProRule" id="PRU00221"/>
    </source>
</evidence>
<keyword evidence="5" id="KW-0539">Nucleus</keyword>
<dbReference type="AlphaFoldDB" id="A0AAV7JZJ0"/>
<evidence type="ECO:0000313" key="9">
    <source>
        <dbReference type="EMBL" id="KAI6654423.1"/>
    </source>
</evidence>
<keyword evidence="10" id="KW-1185">Reference proteome</keyword>
<sequence length="447" mass="49863">MKHGLRGTVEILHKQEHLYRLIISQLRYDGFDEAANTITKVVSTYNQHLPCAPSSKLSHLVKLGLEKESDIGHDIAISSGTPVDPIHSSNLFYDSSSWLDLEVTSDDQISSGPVSQHETSFITVHKGPATVAAFSYDGQIAASASGDTSIKVLDVDRMLNKFPGISSSGMNSQQDLHPVIRTLYDHTSTIYTLDFHPRLPVLVSGGQDMFIKMFDYSRPATKKAFKSIQEPWPIHCIRFHPGGDFLLVSTLHPVIRLYDIRTLECFVSSSAYDHHTGPINEVCWSIDGKMYASTSDDGTIKLWDGVSARCINTFKNAHGGAEVCSIQFSKNSKYLLSGGRDGAANLWELNTGRILNHYSGCTPSKRAISKAIFNHKEDYVLMGDEKHHEICCWNSRNAVQLDSLRTGHNNIVRYIVHSPTSSAFLTCSEDNRVRCWYQKEPFISHTV</sequence>
<proteinExistence type="predicted"/>
<dbReference type="EMBL" id="JAKMXF010000222">
    <property type="protein sequence ID" value="KAI6654423.1"/>
    <property type="molecule type" value="Genomic_DNA"/>
</dbReference>
<evidence type="ECO:0000256" key="1">
    <source>
        <dbReference type="ARBA" id="ARBA00004123"/>
    </source>
</evidence>
<dbReference type="CDD" id="cd00200">
    <property type="entry name" value="WD40"/>
    <property type="match status" value="1"/>
</dbReference>
<keyword evidence="3" id="KW-0507">mRNA processing</keyword>
<dbReference type="InterPro" id="IPR044633">
    <property type="entry name" value="CstF1-like"/>
</dbReference>
<feature type="repeat" description="WD" evidence="7">
    <location>
        <begin position="405"/>
        <end position="436"/>
    </location>
</feature>
<evidence type="ECO:0000256" key="2">
    <source>
        <dbReference type="ARBA" id="ARBA00022574"/>
    </source>
</evidence>
<dbReference type="InterPro" id="IPR032028">
    <property type="entry name" value="CSTF1_dimer"/>
</dbReference>
<dbReference type="InterPro" id="IPR001680">
    <property type="entry name" value="WD40_rpt"/>
</dbReference>
<organism evidence="9 10">
    <name type="scientific">Oopsacas minuta</name>
    <dbReference type="NCBI Taxonomy" id="111878"/>
    <lineage>
        <taxon>Eukaryota</taxon>
        <taxon>Metazoa</taxon>
        <taxon>Porifera</taxon>
        <taxon>Hexactinellida</taxon>
        <taxon>Hexasterophora</taxon>
        <taxon>Lyssacinosida</taxon>
        <taxon>Leucopsacidae</taxon>
        <taxon>Oopsacas</taxon>
    </lineage>
</organism>
<gene>
    <name evidence="9" type="ORF">LOD99_819</name>
</gene>
<dbReference type="Gene3D" id="1.20.960.50">
    <property type="entry name" value="Cleavage stimulation factor subunit 1, dimerisation domain"/>
    <property type="match status" value="1"/>
</dbReference>
<feature type="domain" description="Cleavage stimulation factor subunit 1 dimerisation" evidence="8">
    <location>
        <begin position="11"/>
        <end position="68"/>
    </location>
</feature>
<dbReference type="FunFam" id="1.20.960.50:FF:000001">
    <property type="entry name" value="Cleavage stimulation factor subunit 1"/>
    <property type="match status" value="1"/>
</dbReference>
<dbReference type="GO" id="GO:0005848">
    <property type="term" value="C:mRNA cleavage stimulating factor complex"/>
    <property type="evidence" value="ECO:0007669"/>
    <property type="project" value="InterPro"/>
</dbReference>
<dbReference type="InterPro" id="IPR019775">
    <property type="entry name" value="WD40_repeat_CS"/>
</dbReference>
<dbReference type="Proteomes" id="UP001165289">
    <property type="component" value="Unassembled WGS sequence"/>
</dbReference>
<protein>
    <recommendedName>
        <fullName evidence="6">Cleavage stimulation factor 50 kDa subunit</fullName>
    </recommendedName>
</protein>
<name>A0AAV7JZJ0_9METZ</name>
<dbReference type="InterPro" id="IPR036322">
    <property type="entry name" value="WD40_repeat_dom_sf"/>
</dbReference>
<dbReference type="GO" id="GO:0003723">
    <property type="term" value="F:RNA binding"/>
    <property type="evidence" value="ECO:0007669"/>
    <property type="project" value="TreeGrafter"/>
</dbReference>
<dbReference type="FunFam" id="2.130.10.10:FF:000089">
    <property type="entry name" value="Cleavage stimulation factor subunit 1"/>
    <property type="match status" value="1"/>
</dbReference>
<feature type="repeat" description="WD" evidence="7">
    <location>
        <begin position="272"/>
        <end position="313"/>
    </location>
</feature>
<dbReference type="SUPFAM" id="SSF50978">
    <property type="entry name" value="WD40 repeat-like"/>
    <property type="match status" value="1"/>
</dbReference>
<dbReference type="PROSITE" id="PS50082">
    <property type="entry name" value="WD_REPEATS_2"/>
    <property type="match status" value="4"/>
</dbReference>
<comment type="caution">
    <text evidence="9">The sequence shown here is derived from an EMBL/GenBank/DDBJ whole genome shotgun (WGS) entry which is preliminary data.</text>
</comment>
<dbReference type="InterPro" id="IPR015943">
    <property type="entry name" value="WD40/YVTN_repeat-like_dom_sf"/>
</dbReference>
<keyword evidence="4" id="KW-0677">Repeat</keyword>
<reference evidence="9 10" key="1">
    <citation type="journal article" date="2023" name="BMC Biol.">
        <title>The compact genome of the sponge Oopsacas minuta (Hexactinellida) is lacking key metazoan core genes.</title>
        <authorList>
            <person name="Santini S."/>
            <person name="Schenkelaars Q."/>
            <person name="Jourda C."/>
            <person name="Duchesne M."/>
            <person name="Belahbib H."/>
            <person name="Rocher C."/>
            <person name="Selva M."/>
            <person name="Riesgo A."/>
            <person name="Vervoort M."/>
            <person name="Leys S.P."/>
            <person name="Kodjabachian L."/>
            <person name="Le Bivic A."/>
            <person name="Borchiellini C."/>
            <person name="Claverie J.M."/>
            <person name="Renard E."/>
        </authorList>
    </citation>
    <scope>NUCLEOTIDE SEQUENCE [LARGE SCALE GENOMIC DNA]</scope>
    <source>
        <strain evidence="9">SPO-2</strain>
    </source>
</reference>
<evidence type="ECO:0000256" key="3">
    <source>
        <dbReference type="ARBA" id="ARBA00022664"/>
    </source>
</evidence>
<dbReference type="Pfam" id="PF16699">
    <property type="entry name" value="CSTF1_dimer"/>
    <property type="match status" value="1"/>
</dbReference>